<evidence type="ECO:0000259" key="6">
    <source>
        <dbReference type="Pfam" id="PF00278"/>
    </source>
</evidence>
<dbReference type="InterPro" id="IPR029066">
    <property type="entry name" value="PLP-binding_barrel"/>
</dbReference>
<dbReference type="PRINTS" id="PR01179">
    <property type="entry name" value="ODADCRBXLASE"/>
</dbReference>
<keyword evidence="3" id="KW-0663">Pyridoxal phosphate</keyword>
<name>A0A9D1GQV8_9MOLU</name>
<dbReference type="PRINTS" id="PR01181">
    <property type="entry name" value="DAPDCRBXLASE"/>
</dbReference>
<dbReference type="PANTHER" id="PTHR43727:SF2">
    <property type="entry name" value="GROUP IV DECARBOXYLASE"/>
    <property type="match status" value="1"/>
</dbReference>
<evidence type="ECO:0000256" key="4">
    <source>
        <dbReference type="ARBA" id="ARBA00023239"/>
    </source>
</evidence>
<dbReference type="InterPro" id="IPR022643">
    <property type="entry name" value="De-COase2_C"/>
</dbReference>
<evidence type="ECO:0000256" key="2">
    <source>
        <dbReference type="ARBA" id="ARBA00022793"/>
    </source>
</evidence>
<dbReference type="InterPro" id="IPR002986">
    <property type="entry name" value="DAP_deCOOHase_LysA"/>
</dbReference>
<reference evidence="8" key="2">
    <citation type="journal article" date="2021" name="PeerJ">
        <title>Extensive microbial diversity within the chicken gut microbiome revealed by metagenomics and culture.</title>
        <authorList>
            <person name="Gilroy R."/>
            <person name="Ravi A."/>
            <person name="Getino M."/>
            <person name="Pursley I."/>
            <person name="Horton D.L."/>
            <person name="Alikhan N.F."/>
            <person name="Baker D."/>
            <person name="Gharbi K."/>
            <person name="Hall N."/>
            <person name="Watson M."/>
            <person name="Adriaenssens E.M."/>
            <person name="Foster-Nyarko E."/>
            <person name="Jarju S."/>
            <person name="Secka A."/>
            <person name="Antonio M."/>
            <person name="Oren A."/>
            <person name="Chaudhuri R.R."/>
            <person name="La Ragione R."/>
            <person name="Hildebrand F."/>
            <person name="Pallen M.J."/>
        </authorList>
    </citation>
    <scope>NUCLEOTIDE SEQUENCE</scope>
    <source>
        <strain evidence="8">ChiW17-6978</strain>
    </source>
</reference>
<dbReference type="GO" id="GO:0009089">
    <property type="term" value="P:lysine biosynthetic process via diaminopimelate"/>
    <property type="evidence" value="ECO:0007669"/>
    <property type="project" value="InterPro"/>
</dbReference>
<organism evidence="8 9">
    <name type="scientific">Candidatus Pelethenecus faecipullorum</name>
    <dbReference type="NCBI Taxonomy" id="2840900"/>
    <lineage>
        <taxon>Bacteria</taxon>
        <taxon>Bacillati</taxon>
        <taxon>Mycoplasmatota</taxon>
        <taxon>Mollicutes</taxon>
        <taxon>Candidatus Pelethenecus</taxon>
    </lineage>
</organism>
<sequence length="207" mass="22937">DAAIEKLIAICRDYNQPLVLNIGGGFGVTYTKADHPVSLQDVATHLIETTERLLKQEAIVLKKLCIEPGRSIVAEAGSTLYTIGFQKQTPNKLYYFVDGGMTDNIRPALYQAQYECRILGKEDSFKNRLVTIAGKCCESGDILIENCLLPPALPGDLLLMNTTGAYGYSMSSNYNKICLPAVVFLEDGTDRLVVRRQTLEELIEREV</sequence>
<comment type="similarity">
    <text evidence="5">Belongs to the Orn/Lys/Arg decarboxylase class-II family.</text>
</comment>
<dbReference type="PANTHER" id="PTHR43727">
    <property type="entry name" value="DIAMINOPIMELATE DECARBOXYLASE"/>
    <property type="match status" value="1"/>
</dbReference>
<evidence type="ECO:0000259" key="7">
    <source>
        <dbReference type="Pfam" id="PF02784"/>
    </source>
</evidence>
<evidence type="ECO:0000256" key="5">
    <source>
        <dbReference type="RuleBase" id="RU003737"/>
    </source>
</evidence>
<keyword evidence="4" id="KW-0456">Lyase</keyword>
<comment type="caution">
    <text evidence="8">The sequence shown here is derived from an EMBL/GenBank/DDBJ whole genome shotgun (WGS) entry which is preliminary data.</text>
</comment>
<dbReference type="Pfam" id="PF02784">
    <property type="entry name" value="Orn_Arg_deC_N"/>
    <property type="match status" value="1"/>
</dbReference>
<evidence type="ECO:0000256" key="3">
    <source>
        <dbReference type="ARBA" id="ARBA00022898"/>
    </source>
</evidence>
<gene>
    <name evidence="8" type="ORF">IAD46_04240</name>
</gene>
<evidence type="ECO:0000256" key="1">
    <source>
        <dbReference type="ARBA" id="ARBA00001933"/>
    </source>
</evidence>
<feature type="non-terminal residue" evidence="8">
    <location>
        <position position="1"/>
    </location>
</feature>
<dbReference type="GO" id="GO:0008836">
    <property type="term" value="F:diaminopimelate decarboxylase activity"/>
    <property type="evidence" value="ECO:0007669"/>
    <property type="project" value="InterPro"/>
</dbReference>
<dbReference type="SUPFAM" id="SSF51419">
    <property type="entry name" value="PLP-binding barrel"/>
    <property type="match status" value="1"/>
</dbReference>
<dbReference type="InterPro" id="IPR009006">
    <property type="entry name" value="Ala_racemase/Decarboxylase_C"/>
</dbReference>
<dbReference type="SUPFAM" id="SSF50621">
    <property type="entry name" value="Alanine racemase C-terminal domain-like"/>
    <property type="match status" value="1"/>
</dbReference>
<accession>A0A9D1GQV8</accession>
<comment type="cofactor">
    <cofactor evidence="1">
        <name>pyridoxal 5'-phosphate</name>
        <dbReference type="ChEBI" id="CHEBI:597326"/>
    </cofactor>
</comment>
<dbReference type="AlphaFoldDB" id="A0A9D1GQV8"/>
<dbReference type="Proteomes" id="UP000886758">
    <property type="component" value="Unassembled WGS sequence"/>
</dbReference>
<keyword evidence="2" id="KW-0210">Decarboxylase</keyword>
<dbReference type="InterPro" id="IPR022644">
    <property type="entry name" value="De-COase2_N"/>
</dbReference>
<dbReference type="EMBL" id="DVLF01000129">
    <property type="protein sequence ID" value="HIT50217.1"/>
    <property type="molecule type" value="Genomic_DNA"/>
</dbReference>
<dbReference type="Pfam" id="PF00278">
    <property type="entry name" value="Orn_DAP_Arg_deC"/>
    <property type="match status" value="1"/>
</dbReference>
<feature type="domain" description="Orn/DAP/Arg decarboxylase 2 C-terminal" evidence="6">
    <location>
        <begin position="75"/>
        <end position="164"/>
    </location>
</feature>
<evidence type="ECO:0000313" key="8">
    <source>
        <dbReference type="EMBL" id="HIT50217.1"/>
    </source>
</evidence>
<feature type="domain" description="Orn/DAP/Arg decarboxylase 2 N-terminal" evidence="7">
    <location>
        <begin position="19"/>
        <end position="74"/>
    </location>
</feature>
<dbReference type="Gene3D" id="3.20.20.10">
    <property type="entry name" value="Alanine racemase"/>
    <property type="match status" value="1"/>
</dbReference>
<protein>
    <submittedName>
        <fullName evidence="8">Diaminopimelate decarboxylase</fullName>
    </submittedName>
</protein>
<reference evidence="8" key="1">
    <citation type="submission" date="2020-10" db="EMBL/GenBank/DDBJ databases">
        <authorList>
            <person name="Gilroy R."/>
        </authorList>
    </citation>
    <scope>NUCLEOTIDE SEQUENCE</scope>
    <source>
        <strain evidence="8">ChiW17-6978</strain>
    </source>
</reference>
<proteinExistence type="inferred from homology"/>
<evidence type="ECO:0000313" key="9">
    <source>
        <dbReference type="Proteomes" id="UP000886758"/>
    </source>
</evidence>
<dbReference type="Gene3D" id="2.40.37.10">
    <property type="entry name" value="Lyase, Ornithine Decarboxylase, Chain A, domain 1"/>
    <property type="match status" value="1"/>
</dbReference>
<dbReference type="InterPro" id="IPR000183">
    <property type="entry name" value="Orn/DAP/Arg_de-COase"/>
</dbReference>